<evidence type="ECO:0000256" key="2">
    <source>
        <dbReference type="PROSITE-ProRule" id="PRU00335"/>
    </source>
</evidence>
<dbReference type="InterPro" id="IPR023772">
    <property type="entry name" value="DNA-bd_HTH_TetR-type_CS"/>
</dbReference>
<dbReference type="InterPro" id="IPR009057">
    <property type="entry name" value="Homeodomain-like_sf"/>
</dbReference>
<keyword evidence="1 2" id="KW-0238">DNA-binding</keyword>
<dbReference type="GO" id="GO:0003677">
    <property type="term" value="F:DNA binding"/>
    <property type="evidence" value="ECO:0007669"/>
    <property type="project" value="UniProtKB-UniRule"/>
</dbReference>
<reference evidence="4" key="1">
    <citation type="submission" date="2015-11" db="EMBL/GenBank/DDBJ databases">
        <authorList>
            <person name="Zhang Y."/>
            <person name="Guo Z."/>
        </authorList>
    </citation>
    <scope>NUCLEOTIDE SEQUENCE</scope>
    <source>
        <strain evidence="4">BN30871</strain>
    </source>
</reference>
<dbReference type="AlphaFoldDB" id="A0A0S4XNV7"/>
<accession>A0A0S4XNV7</accession>
<dbReference type="SUPFAM" id="SSF46689">
    <property type="entry name" value="Homeodomain-like"/>
    <property type="match status" value="1"/>
</dbReference>
<name>A0A0S4XNV7_9BACT</name>
<dbReference type="PROSITE" id="PS50977">
    <property type="entry name" value="HTH_TETR_2"/>
    <property type="match status" value="1"/>
</dbReference>
<dbReference type="SUPFAM" id="SSF48498">
    <property type="entry name" value="Tetracyclin repressor-like, C-terminal domain"/>
    <property type="match status" value="1"/>
</dbReference>
<dbReference type="Gene3D" id="1.10.357.10">
    <property type="entry name" value="Tetracycline Repressor, domain 2"/>
    <property type="match status" value="1"/>
</dbReference>
<dbReference type="PANTHER" id="PTHR43479:SF11">
    <property type="entry name" value="ACREF_ENVCD OPERON REPRESSOR-RELATED"/>
    <property type="match status" value="1"/>
</dbReference>
<dbReference type="InterPro" id="IPR050624">
    <property type="entry name" value="HTH-type_Tx_Regulator"/>
</dbReference>
<dbReference type="Pfam" id="PF17931">
    <property type="entry name" value="TetR_C_23"/>
    <property type="match status" value="1"/>
</dbReference>
<feature type="DNA-binding region" description="H-T-H motif" evidence="2">
    <location>
        <begin position="32"/>
        <end position="51"/>
    </location>
</feature>
<sequence length="248" mass="29301">MKISQDAKEKTKIKILRCAVDLMIKKGFKDTSMREIAQNADVSNPTIYNYFATKEQILYSYIEYIHSLSVESLKTIPDFETYTLREQLQSFIEIQLQFYLEDREFIEQIYDMAFESSSVRLDNLYDTNRIFIQTIQEILDIAIEAGEINKPPFLEYVPLLFWDYFVIVVAYWIKDDSKEFENTTQFIDYSMSLIESVLHSNMMQHASNLALFFLKTHFKNSLESLITKKMKFGKKSFTKRRLGDIIHG</sequence>
<dbReference type="PRINTS" id="PR00455">
    <property type="entry name" value="HTHTETR"/>
</dbReference>
<evidence type="ECO:0000313" key="4">
    <source>
        <dbReference type="EMBL" id="CUV65967.1"/>
    </source>
</evidence>
<evidence type="ECO:0000256" key="1">
    <source>
        <dbReference type="ARBA" id="ARBA00023125"/>
    </source>
</evidence>
<dbReference type="PROSITE" id="PS01081">
    <property type="entry name" value="HTH_TETR_1"/>
    <property type="match status" value="1"/>
</dbReference>
<organism evidence="4">
    <name type="scientific">Sulfurovum sp. enrichment culture clone C5</name>
    <dbReference type="NCBI Taxonomy" id="497650"/>
    <lineage>
        <taxon>Bacteria</taxon>
        <taxon>Pseudomonadati</taxon>
        <taxon>Campylobacterota</taxon>
        <taxon>Epsilonproteobacteria</taxon>
        <taxon>Campylobacterales</taxon>
        <taxon>Sulfurovaceae</taxon>
        <taxon>Sulfurovum</taxon>
        <taxon>environmental samples</taxon>
    </lineage>
</organism>
<dbReference type="InterPro" id="IPR036271">
    <property type="entry name" value="Tet_transcr_reg_TetR-rel_C_sf"/>
</dbReference>
<evidence type="ECO:0000259" key="3">
    <source>
        <dbReference type="PROSITE" id="PS50977"/>
    </source>
</evidence>
<dbReference type="PANTHER" id="PTHR43479">
    <property type="entry name" value="ACREF/ENVCD OPERON REPRESSOR-RELATED"/>
    <property type="match status" value="1"/>
</dbReference>
<dbReference type="InterPro" id="IPR041673">
    <property type="entry name" value="TetR_C_23"/>
</dbReference>
<feature type="domain" description="HTH tetR-type" evidence="3">
    <location>
        <begin position="9"/>
        <end position="69"/>
    </location>
</feature>
<dbReference type="Pfam" id="PF00440">
    <property type="entry name" value="TetR_N"/>
    <property type="match status" value="1"/>
</dbReference>
<dbReference type="InterPro" id="IPR001647">
    <property type="entry name" value="HTH_TetR"/>
</dbReference>
<proteinExistence type="predicted"/>
<protein>
    <submittedName>
        <fullName evidence="4">Putative Transcriptional regulator, TetR family</fullName>
    </submittedName>
</protein>
<dbReference type="EMBL" id="FAXN01000056">
    <property type="protein sequence ID" value="CUV65967.1"/>
    <property type="molecule type" value="Genomic_DNA"/>
</dbReference>
<gene>
    <name evidence="4" type="ORF">BN3087_540003</name>
</gene>